<sequence length="349" mass="38525">MFKSSRFSITDVSVIIAIITLSLISTLVLKSIQGSLYPTYFVFILLAFLTFFTFLKIDFEVLLAFSSHLYFISIILLVLPLIIGQVTRGAIRWIPVGSLTFQPSEIIRPFLLVFFAKYLTEKELNLGRLLRVTFFLLLPFSLILIQPSLGVAIITGFGFFGVLLASSINKKYIFLSLLLFSLLLPSFWFFLKPYQKERISSFVNPARDPLGRGYNSIQSTIAVGSGGLLGRGLGKGVQTQLNFLPERHSDFIFASLAEELGFVGCFIVLFGLFIICWSLLVIVQRAKSPAARAYVIGAFFILFIETFVHLGMNMGLLPITGIPLPFVSAGGSALLGSMISIAIAINAKS</sequence>
<feature type="transmembrane region" description="Helical" evidence="16">
    <location>
        <begin position="132"/>
        <end position="165"/>
    </location>
</feature>
<keyword evidence="4 16" id="KW-0812">Transmembrane</keyword>
<evidence type="ECO:0000256" key="11">
    <source>
        <dbReference type="ARBA" id="ARBA00038053"/>
    </source>
</evidence>
<dbReference type="GO" id="GO:0032153">
    <property type="term" value="C:cell division site"/>
    <property type="evidence" value="ECO:0007669"/>
    <property type="project" value="TreeGrafter"/>
</dbReference>
<dbReference type="GO" id="GO:0008955">
    <property type="term" value="F:peptidoglycan glycosyltransferase activity"/>
    <property type="evidence" value="ECO:0007669"/>
    <property type="project" value="UniProtKB-EC"/>
</dbReference>
<evidence type="ECO:0000256" key="16">
    <source>
        <dbReference type="SAM" id="Phobius"/>
    </source>
</evidence>
<keyword evidence="5" id="KW-0133">Cell shape</keyword>
<dbReference type="EC" id="2.4.99.28" evidence="14"/>
<evidence type="ECO:0000256" key="6">
    <source>
        <dbReference type="ARBA" id="ARBA00022984"/>
    </source>
</evidence>
<dbReference type="GO" id="GO:0051301">
    <property type="term" value="P:cell division"/>
    <property type="evidence" value="ECO:0007669"/>
    <property type="project" value="InterPro"/>
</dbReference>
<dbReference type="GO" id="GO:0005886">
    <property type="term" value="C:plasma membrane"/>
    <property type="evidence" value="ECO:0007669"/>
    <property type="project" value="TreeGrafter"/>
</dbReference>
<evidence type="ECO:0000256" key="15">
    <source>
        <dbReference type="ARBA" id="ARBA00049902"/>
    </source>
</evidence>
<keyword evidence="8 16" id="KW-0472">Membrane</keyword>
<dbReference type="InterPro" id="IPR001182">
    <property type="entry name" value="FtsW/RodA"/>
</dbReference>
<feature type="transmembrane region" description="Helical" evidence="16">
    <location>
        <begin position="260"/>
        <end position="282"/>
    </location>
</feature>
<dbReference type="Proteomes" id="UP000176404">
    <property type="component" value="Unassembled WGS sequence"/>
</dbReference>
<dbReference type="AlphaFoldDB" id="A0A1F8B8Y9"/>
<evidence type="ECO:0000313" key="17">
    <source>
        <dbReference type="EMBL" id="OGM60139.1"/>
    </source>
</evidence>
<dbReference type="Pfam" id="PF01098">
    <property type="entry name" value="FTSW_RODA_SPOVE"/>
    <property type="match status" value="1"/>
</dbReference>
<gene>
    <name evidence="17" type="ORF">A2892_02980</name>
</gene>
<evidence type="ECO:0000256" key="13">
    <source>
        <dbReference type="ARBA" id="ARBA00041418"/>
    </source>
</evidence>
<comment type="similarity">
    <text evidence="11">Belongs to the SEDS family. FtsW subfamily.</text>
</comment>
<feature type="transmembrane region" description="Helical" evidence="16">
    <location>
        <begin position="62"/>
        <end position="83"/>
    </location>
</feature>
<dbReference type="GO" id="GO:0015648">
    <property type="term" value="F:lipid-linked peptidoglycan transporter activity"/>
    <property type="evidence" value="ECO:0007669"/>
    <property type="project" value="TreeGrafter"/>
</dbReference>
<keyword evidence="2" id="KW-0328">Glycosyltransferase</keyword>
<evidence type="ECO:0000256" key="7">
    <source>
        <dbReference type="ARBA" id="ARBA00022989"/>
    </source>
</evidence>
<dbReference type="PANTHER" id="PTHR30474">
    <property type="entry name" value="CELL CYCLE PROTEIN"/>
    <property type="match status" value="1"/>
</dbReference>
<comment type="catalytic activity">
    <reaction evidence="15">
        <text>[GlcNAc-(1-&gt;4)-Mur2Ac(oyl-L-Ala-gamma-D-Glu-L-Lys-D-Ala-D-Ala)](n)-di-trans,octa-cis-undecaprenyl diphosphate + beta-D-GlcNAc-(1-&gt;4)-Mur2Ac(oyl-L-Ala-gamma-D-Glu-L-Lys-D-Ala-D-Ala)-di-trans,octa-cis-undecaprenyl diphosphate = [GlcNAc-(1-&gt;4)-Mur2Ac(oyl-L-Ala-gamma-D-Glu-L-Lys-D-Ala-D-Ala)](n+1)-di-trans,octa-cis-undecaprenyl diphosphate + di-trans,octa-cis-undecaprenyl diphosphate + H(+)</text>
        <dbReference type="Rhea" id="RHEA:23708"/>
        <dbReference type="Rhea" id="RHEA-COMP:9602"/>
        <dbReference type="Rhea" id="RHEA-COMP:9603"/>
        <dbReference type="ChEBI" id="CHEBI:15378"/>
        <dbReference type="ChEBI" id="CHEBI:58405"/>
        <dbReference type="ChEBI" id="CHEBI:60033"/>
        <dbReference type="ChEBI" id="CHEBI:78435"/>
        <dbReference type="EC" id="2.4.99.28"/>
    </reaction>
</comment>
<keyword evidence="6" id="KW-0573">Peptidoglycan synthesis</keyword>
<evidence type="ECO:0000256" key="4">
    <source>
        <dbReference type="ARBA" id="ARBA00022692"/>
    </source>
</evidence>
<feature type="transmembrane region" description="Helical" evidence="16">
    <location>
        <begin position="324"/>
        <end position="345"/>
    </location>
</feature>
<keyword evidence="7 16" id="KW-1133">Transmembrane helix</keyword>
<evidence type="ECO:0000256" key="3">
    <source>
        <dbReference type="ARBA" id="ARBA00022679"/>
    </source>
</evidence>
<evidence type="ECO:0000256" key="12">
    <source>
        <dbReference type="ARBA" id="ARBA00041185"/>
    </source>
</evidence>
<comment type="caution">
    <text evidence="17">The sequence shown here is derived from an EMBL/GenBank/DDBJ whole genome shotgun (WGS) entry which is preliminary data.</text>
</comment>
<name>A0A1F8B8Y9_9BACT</name>
<evidence type="ECO:0000256" key="5">
    <source>
        <dbReference type="ARBA" id="ARBA00022960"/>
    </source>
</evidence>
<evidence type="ECO:0000256" key="10">
    <source>
        <dbReference type="ARBA" id="ARBA00033270"/>
    </source>
</evidence>
<feature type="transmembrane region" description="Helical" evidence="16">
    <location>
        <begin position="12"/>
        <end position="29"/>
    </location>
</feature>
<dbReference type="GO" id="GO:0009252">
    <property type="term" value="P:peptidoglycan biosynthetic process"/>
    <property type="evidence" value="ECO:0007669"/>
    <property type="project" value="UniProtKB-KW"/>
</dbReference>
<evidence type="ECO:0000256" key="2">
    <source>
        <dbReference type="ARBA" id="ARBA00022676"/>
    </source>
</evidence>
<protein>
    <recommendedName>
        <fullName evidence="12">Probable peptidoglycan glycosyltransferase FtsW</fullName>
        <ecNumber evidence="14">2.4.99.28</ecNumber>
    </recommendedName>
    <alternativeName>
        <fullName evidence="13">Cell division protein FtsW</fullName>
    </alternativeName>
    <alternativeName>
        <fullName evidence="10">Cell wall polymerase</fullName>
    </alternativeName>
    <alternativeName>
        <fullName evidence="9">Peptidoglycan polymerase</fullName>
    </alternativeName>
</protein>
<keyword evidence="3" id="KW-0808">Transferase</keyword>
<reference evidence="17 18" key="1">
    <citation type="journal article" date="2016" name="Nat. Commun.">
        <title>Thousands of microbial genomes shed light on interconnected biogeochemical processes in an aquifer system.</title>
        <authorList>
            <person name="Anantharaman K."/>
            <person name="Brown C.T."/>
            <person name="Hug L.A."/>
            <person name="Sharon I."/>
            <person name="Castelle C.J."/>
            <person name="Probst A.J."/>
            <person name="Thomas B.C."/>
            <person name="Singh A."/>
            <person name="Wilkins M.J."/>
            <person name="Karaoz U."/>
            <person name="Brodie E.L."/>
            <person name="Williams K.H."/>
            <person name="Hubbard S.S."/>
            <person name="Banfield J.F."/>
        </authorList>
    </citation>
    <scope>NUCLEOTIDE SEQUENCE [LARGE SCALE GENOMIC DNA]</scope>
</reference>
<evidence type="ECO:0000256" key="1">
    <source>
        <dbReference type="ARBA" id="ARBA00004141"/>
    </source>
</evidence>
<proteinExistence type="inferred from homology"/>
<evidence type="ECO:0000256" key="9">
    <source>
        <dbReference type="ARBA" id="ARBA00032370"/>
    </source>
</evidence>
<comment type="subcellular location">
    <subcellularLocation>
        <location evidence="1">Membrane</location>
        <topology evidence="1">Multi-pass membrane protein</topology>
    </subcellularLocation>
</comment>
<evidence type="ECO:0000256" key="14">
    <source>
        <dbReference type="ARBA" id="ARBA00044770"/>
    </source>
</evidence>
<feature type="transmembrane region" description="Helical" evidence="16">
    <location>
        <begin position="172"/>
        <end position="191"/>
    </location>
</feature>
<evidence type="ECO:0000313" key="18">
    <source>
        <dbReference type="Proteomes" id="UP000176404"/>
    </source>
</evidence>
<dbReference type="EMBL" id="MGHD01000008">
    <property type="protein sequence ID" value="OGM60139.1"/>
    <property type="molecule type" value="Genomic_DNA"/>
</dbReference>
<accession>A0A1F8B8Y9</accession>
<dbReference type="PANTHER" id="PTHR30474:SF2">
    <property type="entry name" value="PEPTIDOGLYCAN GLYCOSYLTRANSFERASE FTSW-RELATED"/>
    <property type="match status" value="1"/>
</dbReference>
<dbReference type="STRING" id="1802517.A2892_02980"/>
<evidence type="ECO:0000256" key="8">
    <source>
        <dbReference type="ARBA" id="ARBA00023136"/>
    </source>
</evidence>
<organism evidence="17 18">
    <name type="scientific">Candidatus Woesebacteria bacterium RIFCSPLOWO2_01_FULL_39_10b</name>
    <dbReference type="NCBI Taxonomy" id="1802517"/>
    <lineage>
        <taxon>Bacteria</taxon>
        <taxon>Candidatus Woeseibacteriota</taxon>
    </lineage>
</organism>
<dbReference type="GO" id="GO:0008360">
    <property type="term" value="P:regulation of cell shape"/>
    <property type="evidence" value="ECO:0007669"/>
    <property type="project" value="UniProtKB-KW"/>
</dbReference>
<feature type="transmembrane region" description="Helical" evidence="16">
    <location>
        <begin position="35"/>
        <end position="55"/>
    </location>
</feature>
<feature type="transmembrane region" description="Helical" evidence="16">
    <location>
        <begin position="294"/>
        <end position="312"/>
    </location>
</feature>